<protein>
    <submittedName>
        <fullName evidence="1">Uncharacterized protein</fullName>
    </submittedName>
</protein>
<sequence length="48" mass="5519">MDKEIRFDALKRMAVFKMMMLDFAAGLRELSSPICTIKEKCDYTIAVS</sequence>
<keyword evidence="2" id="KW-1185">Reference proteome</keyword>
<evidence type="ECO:0000313" key="2">
    <source>
        <dbReference type="Proteomes" id="UP000660708"/>
    </source>
</evidence>
<evidence type="ECO:0000313" key="1">
    <source>
        <dbReference type="EMBL" id="MBE0348298.1"/>
    </source>
</evidence>
<comment type="caution">
    <text evidence="1">The sequence shown here is derived from an EMBL/GenBank/DDBJ whole genome shotgun (WGS) entry which is preliminary data.</text>
</comment>
<dbReference type="EMBL" id="AQHF01000032">
    <property type="protein sequence ID" value="MBE0348298.1"/>
    <property type="molecule type" value="Genomic_DNA"/>
</dbReference>
<proteinExistence type="predicted"/>
<gene>
    <name evidence="1" type="ORF">PPEP_a4588</name>
</gene>
<reference evidence="1 2" key="1">
    <citation type="submission" date="2015-06" db="EMBL/GenBank/DDBJ databases">
        <title>Genome sequence of Pseudoalteromonas peptidolytica.</title>
        <authorList>
            <person name="Xie B.-B."/>
            <person name="Rong J.-C."/>
            <person name="Qin Q.-L."/>
            <person name="Zhang Y.-Z."/>
        </authorList>
    </citation>
    <scope>NUCLEOTIDE SEQUENCE [LARGE SCALE GENOMIC DNA]</scope>
    <source>
        <strain evidence="1 2">F12-50-A1</strain>
    </source>
</reference>
<dbReference type="AlphaFoldDB" id="A0A8I0MZS0"/>
<name>A0A8I0MZS0_9GAMM</name>
<accession>A0A8I0MZS0</accession>
<dbReference type="Proteomes" id="UP000660708">
    <property type="component" value="Unassembled WGS sequence"/>
</dbReference>
<organism evidence="1 2">
    <name type="scientific">Pseudoalteromonas peptidolytica F12-50-A1</name>
    <dbReference type="NCBI Taxonomy" id="1315280"/>
    <lineage>
        <taxon>Bacteria</taxon>
        <taxon>Pseudomonadati</taxon>
        <taxon>Pseudomonadota</taxon>
        <taxon>Gammaproteobacteria</taxon>
        <taxon>Alteromonadales</taxon>
        <taxon>Pseudoalteromonadaceae</taxon>
        <taxon>Pseudoalteromonas</taxon>
    </lineage>
</organism>